<dbReference type="SUPFAM" id="SSF161098">
    <property type="entry name" value="MetI-like"/>
    <property type="match status" value="1"/>
</dbReference>
<evidence type="ECO:0000256" key="6">
    <source>
        <dbReference type="ARBA" id="ARBA00023136"/>
    </source>
</evidence>
<dbReference type="RefSeq" id="WP_386442696.1">
    <property type="nucleotide sequence ID" value="NZ_JBHSFH010000003.1"/>
</dbReference>
<dbReference type="Proteomes" id="UP001595997">
    <property type="component" value="Unassembled WGS sequence"/>
</dbReference>
<evidence type="ECO:0000313" key="11">
    <source>
        <dbReference type="Proteomes" id="UP001595997"/>
    </source>
</evidence>
<evidence type="ECO:0000256" key="4">
    <source>
        <dbReference type="ARBA" id="ARBA00022692"/>
    </source>
</evidence>
<dbReference type="Pfam" id="PF00528">
    <property type="entry name" value="BPD_transp_1"/>
    <property type="match status" value="1"/>
</dbReference>
<feature type="transmembrane region" description="Helical" evidence="7">
    <location>
        <begin position="151"/>
        <end position="175"/>
    </location>
</feature>
<feature type="transmembrane region" description="Helical" evidence="7">
    <location>
        <begin position="187"/>
        <end position="206"/>
    </location>
</feature>
<gene>
    <name evidence="10" type="ORF">ACFPA8_04830</name>
</gene>
<feature type="transmembrane region" description="Helical" evidence="7">
    <location>
        <begin position="286"/>
        <end position="305"/>
    </location>
</feature>
<dbReference type="InterPro" id="IPR000515">
    <property type="entry name" value="MetI-like"/>
</dbReference>
<keyword evidence="2 7" id="KW-0813">Transport</keyword>
<dbReference type="PANTHER" id="PTHR43744">
    <property type="entry name" value="ABC TRANSPORTER PERMEASE PROTEIN MG189-RELATED-RELATED"/>
    <property type="match status" value="1"/>
</dbReference>
<keyword evidence="4 7" id="KW-0812">Transmembrane</keyword>
<keyword evidence="3" id="KW-1003">Cell membrane</keyword>
<evidence type="ECO:0000256" key="3">
    <source>
        <dbReference type="ARBA" id="ARBA00022475"/>
    </source>
</evidence>
<evidence type="ECO:0000313" key="10">
    <source>
        <dbReference type="EMBL" id="MFC4493458.1"/>
    </source>
</evidence>
<keyword evidence="5 7" id="KW-1133">Transmembrane helix</keyword>
<feature type="transmembrane region" description="Helical" evidence="7">
    <location>
        <begin position="115"/>
        <end position="139"/>
    </location>
</feature>
<protein>
    <submittedName>
        <fullName evidence="10">Carbohydrate ABC transporter permease</fullName>
    </submittedName>
</protein>
<feature type="region of interest" description="Disordered" evidence="8">
    <location>
        <begin position="1"/>
        <end position="48"/>
    </location>
</feature>
<dbReference type="InterPro" id="IPR035906">
    <property type="entry name" value="MetI-like_sf"/>
</dbReference>
<dbReference type="Gene3D" id="1.10.3720.10">
    <property type="entry name" value="MetI-like"/>
    <property type="match status" value="1"/>
</dbReference>
<evidence type="ECO:0000256" key="7">
    <source>
        <dbReference type="RuleBase" id="RU363032"/>
    </source>
</evidence>
<proteinExistence type="inferred from homology"/>
<evidence type="ECO:0000259" key="9">
    <source>
        <dbReference type="PROSITE" id="PS50928"/>
    </source>
</evidence>
<keyword evidence="6 7" id="KW-0472">Membrane</keyword>
<organism evidence="10 11">
    <name type="scientific">Streptomyces ovatisporus</name>
    <dbReference type="NCBI Taxonomy" id="1128682"/>
    <lineage>
        <taxon>Bacteria</taxon>
        <taxon>Bacillati</taxon>
        <taxon>Actinomycetota</taxon>
        <taxon>Actinomycetes</taxon>
        <taxon>Kitasatosporales</taxon>
        <taxon>Streptomycetaceae</taxon>
        <taxon>Streptomyces</taxon>
    </lineage>
</organism>
<evidence type="ECO:0000256" key="2">
    <source>
        <dbReference type="ARBA" id="ARBA00022448"/>
    </source>
</evidence>
<accession>A0ABV9A4M0</accession>
<reference evidence="11" key="1">
    <citation type="journal article" date="2019" name="Int. J. Syst. Evol. Microbiol.">
        <title>The Global Catalogue of Microorganisms (GCM) 10K type strain sequencing project: providing services to taxonomists for standard genome sequencing and annotation.</title>
        <authorList>
            <consortium name="The Broad Institute Genomics Platform"/>
            <consortium name="The Broad Institute Genome Sequencing Center for Infectious Disease"/>
            <person name="Wu L."/>
            <person name="Ma J."/>
        </authorList>
    </citation>
    <scope>NUCLEOTIDE SEQUENCE [LARGE SCALE GENOMIC DNA]</scope>
    <source>
        <strain evidence="11">CGMCC 4.7357</strain>
    </source>
</reference>
<comment type="similarity">
    <text evidence="7">Belongs to the binding-protein-dependent transport system permease family.</text>
</comment>
<feature type="transmembrane region" description="Helical" evidence="7">
    <location>
        <begin position="227"/>
        <end position="252"/>
    </location>
</feature>
<dbReference type="EMBL" id="JBHSFH010000003">
    <property type="protein sequence ID" value="MFC4493458.1"/>
    <property type="molecule type" value="Genomic_DNA"/>
</dbReference>
<evidence type="ECO:0000256" key="5">
    <source>
        <dbReference type="ARBA" id="ARBA00022989"/>
    </source>
</evidence>
<feature type="domain" description="ABC transmembrane type-1" evidence="9">
    <location>
        <begin position="116"/>
        <end position="305"/>
    </location>
</feature>
<name>A0ABV9A4M0_9ACTN</name>
<comment type="caution">
    <text evidence="10">The sequence shown here is derived from an EMBL/GenBank/DDBJ whole genome shotgun (WGS) entry which is preliminary data.</text>
</comment>
<keyword evidence="11" id="KW-1185">Reference proteome</keyword>
<feature type="compositionally biased region" description="Basic and acidic residues" evidence="8">
    <location>
        <begin position="1"/>
        <end position="15"/>
    </location>
</feature>
<dbReference type="CDD" id="cd06261">
    <property type="entry name" value="TM_PBP2"/>
    <property type="match status" value="1"/>
</dbReference>
<evidence type="ECO:0000256" key="1">
    <source>
        <dbReference type="ARBA" id="ARBA00004651"/>
    </source>
</evidence>
<dbReference type="PANTHER" id="PTHR43744:SF12">
    <property type="entry name" value="ABC TRANSPORTER PERMEASE PROTEIN MG189-RELATED"/>
    <property type="match status" value="1"/>
</dbReference>
<sequence length="320" mass="34212">MLQTETRGRAPEPPKDAGAAEGPASDPGGHGSGRRGGRGRTKRAGTAGRHLHAGRLTYAVLSLFTLGSLFPLVWTAIAASRDNQRLAETPPPFWFGANLFSNMATAWNDANMGKALLNTLVVAGTVAVSTVLFATLAGYAFAKLRFRARNALLLTVIGTMMVPPQLSVVPLYMAVAKLEWANQLQAVILPLMVSAFGVFFMRQYLVNALPTELIEAARVDGAHSLRIVWHIVFPVARPAMAVLGMLTFVMAWNEFFWPVIALTQDNPTVQVALTGLGRGYIPDESVIMAGAFLGTLPLLIAFALFGKQIVGGIMQGAVKG</sequence>
<evidence type="ECO:0000256" key="8">
    <source>
        <dbReference type="SAM" id="MobiDB-lite"/>
    </source>
</evidence>
<comment type="subcellular location">
    <subcellularLocation>
        <location evidence="1 7">Cell membrane</location>
        <topology evidence="1 7">Multi-pass membrane protein</topology>
    </subcellularLocation>
</comment>
<dbReference type="PROSITE" id="PS50928">
    <property type="entry name" value="ABC_TM1"/>
    <property type="match status" value="1"/>
</dbReference>
<feature type="transmembrane region" description="Helical" evidence="7">
    <location>
        <begin position="56"/>
        <end position="77"/>
    </location>
</feature>
<feature type="compositionally biased region" description="Basic residues" evidence="8">
    <location>
        <begin position="32"/>
        <end position="48"/>
    </location>
</feature>